<dbReference type="PANTHER" id="PTHR47534:SF3">
    <property type="entry name" value="ALCOHOL DEHYDROGENASE-LIKE C-TERMINAL DOMAIN-CONTAINING PROTEIN"/>
    <property type="match status" value="1"/>
</dbReference>
<name>A0AAD4L012_9EURO</name>
<dbReference type="SUPFAM" id="SSF51735">
    <property type="entry name" value="NAD(P)-binding Rossmann-fold domains"/>
    <property type="match status" value="1"/>
</dbReference>
<dbReference type="AlphaFoldDB" id="A0AAD4L012"/>
<protein>
    <submittedName>
        <fullName evidence="2">Uncharacterized protein</fullName>
    </submittedName>
</protein>
<dbReference type="EMBL" id="JAJTJA010000001">
    <property type="protein sequence ID" value="KAH8705032.1"/>
    <property type="molecule type" value="Genomic_DNA"/>
</dbReference>
<evidence type="ECO:0000313" key="2">
    <source>
        <dbReference type="EMBL" id="KAH8705032.1"/>
    </source>
</evidence>
<keyword evidence="1" id="KW-0560">Oxidoreductase</keyword>
<dbReference type="PANTHER" id="PTHR47534">
    <property type="entry name" value="YALI0E05731P"/>
    <property type="match status" value="1"/>
</dbReference>
<proteinExistence type="predicted"/>
<sequence length="334" mass="36435">MITVSAVEASNTLIKSSLPSRLVAVFIGATSGIGESSLIHFAKYASLPRIHFVGRSQNAADTITKRLHGVNPEGEYHFIKADVSLLKRVDEVCKQIAEKENISMSYFRARAPQNNNTETVTTENLNLIQALSYYSRMRFIVNLLPFLREGPSLRRVITVLAGTKEGPINPQDAAGQKVAPWNARGHACSVMTLTLEEIATQAPEISFIHDYPGYVKTPIGRTMKGLSGAVMKAYLPWLPLGQRHVFLATSSRYPSKKGKLDGSQNGIPLVKGLEVAVGADGETGSGVYSVGAYGETGDVPCLRVLAQLRQGGIRDKVWQHLQDEFLRITGRTTV</sequence>
<dbReference type="GeneID" id="70248019"/>
<comment type="caution">
    <text evidence="2">The sequence shown here is derived from an EMBL/GenBank/DDBJ whole genome shotgun (WGS) entry which is preliminary data.</text>
</comment>
<evidence type="ECO:0000313" key="3">
    <source>
        <dbReference type="Proteomes" id="UP001201262"/>
    </source>
</evidence>
<gene>
    <name evidence="2" type="ORF">BGW36DRAFT_392750</name>
</gene>
<dbReference type="InterPro" id="IPR052228">
    <property type="entry name" value="Sec_Metab_Biosynth_Oxidored"/>
</dbReference>
<dbReference type="GO" id="GO:0016491">
    <property type="term" value="F:oxidoreductase activity"/>
    <property type="evidence" value="ECO:0007669"/>
    <property type="project" value="UniProtKB-KW"/>
</dbReference>
<evidence type="ECO:0000256" key="1">
    <source>
        <dbReference type="ARBA" id="ARBA00023002"/>
    </source>
</evidence>
<dbReference type="InterPro" id="IPR036291">
    <property type="entry name" value="NAD(P)-bd_dom_sf"/>
</dbReference>
<accession>A0AAD4L012</accession>
<dbReference type="RefSeq" id="XP_046077653.1">
    <property type="nucleotide sequence ID" value="XM_046217732.1"/>
</dbReference>
<keyword evidence="3" id="KW-1185">Reference proteome</keyword>
<dbReference type="Proteomes" id="UP001201262">
    <property type="component" value="Unassembled WGS sequence"/>
</dbReference>
<dbReference type="Gene3D" id="3.40.50.720">
    <property type="entry name" value="NAD(P)-binding Rossmann-like Domain"/>
    <property type="match status" value="1"/>
</dbReference>
<reference evidence="2" key="1">
    <citation type="submission" date="2021-12" db="EMBL/GenBank/DDBJ databases">
        <title>Convergent genome expansion in fungi linked to evolution of root-endophyte symbiosis.</title>
        <authorList>
            <consortium name="DOE Joint Genome Institute"/>
            <person name="Ke Y.-H."/>
            <person name="Bonito G."/>
            <person name="Liao H.-L."/>
            <person name="Looney B."/>
            <person name="Rojas-Flechas A."/>
            <person name="Nash J."/>
            <person name="Hameed K."/>
            <person name="Schadt C."/>
            <person name="Martin F."/>
            <person name="Crous P.W."/>
            <person name="Miettinen O."/>
            <person name="Magnuson J.K."/>
            <person name="Labbe J."/>
            <person name="Jacobson D."/>
            <person name="Doktycz M.J."/>
            <person name="Veneault-Fourrey C."/>
            <person name="Kuo A."/>
            <person name="Mondo S."/>
            <person name="Calhoun S."/>
            <person name="Riley R."/>
            <person name="Ohm R."/>
            <person name="LaButti K."/>
            <person name="Andreopoulos B."/>
            <person name="Pangilinan J."/>
            <person name="Nolan M."/>
            <person name="Tritt A."/>
            <person name="Clum A."/>
            <person name="Lipzen A."/>
            <person name="Daum C."/>
            <person name="Barry K."/>
            <person name="Grigoriev I.V."/>
            <person name="Vilgalys R."/>
        </authorList>
    </citation>
    <scope>NUCLEOTIDE SEQUENCE</scope>
    <source>
        <strain evidence="2">PMI_201</strain>
    </source>
</reference>
<organism evidence="2 3">
    <name type="scientific">Talaromyces proteolyticus</name>
    <dbReference type="NCBI Taxonomy" id="1131652"/>
    <lineage>
        <taxon>Eukaryota</taxon>
        <taxon>Fungi</taxon>
        <taxon>Dikarya</taxon>
        <taxon>Ascomycota</taxon>
        <taxon>Pezizomycotina</taxon>
        <taxon>Eurotiomycetes</taxon>
        <taxon>Eurotiomycetidae</taxon>
        <taxon>Eurotiales</taxon>
        <taxon>Trichocomaceae</taxon>
        <taxon>Talaromyces</taxon>
        <taxon>Talaromyces sect. Bacilispori</taxon>
    </lineage>
</organism>